<dbReference type="GO" id="GO:0005886">
    <property type="term" value="C:plasma membrane"/>
    <property type="evidence" value="ECO:0007669"/>
    <property type="project" value="UniProtKB-SubCell"/>
</dbReference>
<feature type="transmembrane region" description="Helical" evidence="1">
    <location>
        <begin position="296"/>
        <end position="317"/>
    </location>
</feature>
<name>A0A845QYQ7_9CLOT</name>
<dbReference type="RefSeq" id="WP_160197883.1">
    <property type="nucleotide sequence ID" value="NZ_QXXA01000012.1"/>
</dbReference>
<sequence length="395" mass="45400">MINLVKFELYKIISKKSLLIGLLFFILIYGFGTFYDYETQKEYKNIAEKEFNRFEGKLTEEKLKLAQEGHKKIEKKAMEGSRNGKSFLEVLSTRDHALDGVYQHVSMVAGIQKRKEERINELYNSIENNVLNDYKHKQSKLEYNMLKDISKPEIYDESFWGGILGYFDGVGFLALGAISLLGLSSVFTEEYSTRMDRLILSSKNGKSKVITSKIISAFIFIVCMCIIVFIVNFITILILYGNNVWNIPIQSFSPIAYSPYDFTTIEFLLIQILFNFVGILSFSLLVLALSSISKSLLIPFFIGGMVYILPVLIKIYLPYPKGYSSYGSKHWIETLENLSYVGVSKAYDLFNGFYTLNIFERPILYPYAAIVIMIILGILSTIFIYISFRRHQVKS</sequence>
<reference evidence="2 3" key="1">
    <citation type="submission" date="2018-08" db="EMBL/GenBank/DDBJ databases">
        <title>Murine metabolic-syndrome-specific gut microbial biobank.</title>
        <authorList>
            <person name="Liu C."/>
        </authorList>
    </citation>
    <scope>NUCLEOTIDE SEQUENCE [LARGE SCALE GENOMIC DNA]</scope>
    <source>
        <strain evidence="2 3">583</strain>
    </source>
</reference>
<accession>A0A845QYQ7</accession>
<feature type="transmembrane region" description="Helical" evidence="1">
    <location>
        <begin position="163"/>
        <end position="187"/>
    </location>
</feature>
<feature type="transmembrane region" description="Helical" evidence="1">
    <location>
        <begin position="364"/>
        <end position="388"/>
    </location>
</feature>
<evidence type="ECO:0000256" key="1">
    <source>
        <dbReference type="SAM" id="Phobius"/>
    </source>
</evidence>
<organism evidence="2 3">
    <name type="scientific">Senegalia massiliensis</name>
    <dbReference type="NCBI Taxonomy" id="1720316"/>
    <lineage>
        <taxon>Bacteria</taxon>
        <taxon>Bacillati</taxon>
        <taxon>Bacillota</taxon>
        <taxon>Clostridia</taxon>
        <taxon>Eubacteriales</taxon>
        <taxon>Clostridiaceae</taxon>
        <taxon>Senegalia</taxon>
    </lineage>
</organism>
<feature type="transmembrane region" description="Helical" evidence="1">
    <location>
        <begin position="214"/>
        <end position="240"/>
    </location>
</feature>
<protein>
    <submittedName>
        <fullName evidence="2">Uncharacterized protein</fullName>
    </submittedName>
</protein>
<dbReference type="AlphaFoldDB" id="A0A845QYQ7"/>
<keyword evidence="1" id="KW-0472">Membrane</keyword>
<dbReference type="PANTHER" id="PTHR37305:SF1">
    <property type="entry name" value="MEMBRANE PROTEIN"/>
    <property type="match status" value="1"/>
</dbReference>
<evidence type="ECO:0000313" key="2">
    <source>
        <dbReference type="EMBL" id="NBI07421.1"/>
    </source>
</evidence>
<comment type="caution">
    <text evidence="2">The sequence shown here is derived from an EMBL/GenBank/DDBJ whole genome shotgun (WGS) entry which is preliminary data.</text>
</comment>
<keyword evidence="3" id="KW-1185">Reference proteome</keyword>
<dbReference type="GO" id="GO:0140359">
    <property type="term" value="F:ABC-type transporter activity"/>
    <property type="evidence" value="ECO:0007669"/>
    <property type="project" value="InterPro"/>
</dbReference>
<gene>
    <name evidence="2" type="ORF">D3Z33_11225</name>
</gene>
<feature type="transmembrane region" description="Helical" evidence="1">
    <location>
        <begin position="267"/>
        <end position="289"/>
    </location>
</feature>
<feature type="transmembrane region" description="Helical" evidence="1">
    <location>
        <begin position="18"/>
        <end position="35"/>
    </location>
</feature>
<dbReference type="PANTHER" id="PTHR37305">
    <property type="entry name" value="INTEGRAL MEMBRANE PROTEIN-RELATED"/>
    <property type="match status" value="1"/>
</dbReference>
<keyword evidence="1" id="KW-1133">Transmembrane helix</keyword>
<dbReference type="OrthoDB" id="1700423at2"/>
<dbReference type="Proteomes" id="UP000467132">
    <property type="component" value="Unassembled WGS sequence"/>
</dbReference>
<dbReference type="EMBL" id="QXXA01000012">
    <property type="protein sequence ID" value="NBI07421.1"/>
    <property type="molecule type" value="Genomic_DNA"/>
</dbReference>
<dbReference type="Pfam" id="PF12679">
    <property type="entry name" value="ABC2_membrane_2"/>
    <property type="match status" value="1"/>
</dbReference>
<keyword evidence="1" id="KW-0812">Transmembrane</keyword>
<evidence type="ECO:0000313" key="3">
    <source>
        <dbReference type="Proteomes" id="UP000467132"/>
    </source>
</evidence>
<proteinExistence type="predicted"/>